<dbReference type="RefSeq" id="WP_038258517.1">
    <property type="nucleotide sequence ID" value="NZ_UAVL01000001.1"/>
</dbReference>
<dbReference type="InterPro" id="IPR005302">
    <property type="entry name" value="MoCF_Sase_C"/>
</dbReference>
<dbReference type="GO" id="GO:0030151">
    <property type="term" value="F:molybdenum ion binding"/>
    <property type="evidence" value="ECO:0007669"/>
    <property type="project" value="InterPro"/>
</dbReference>
<reference evidence="3 4" key="1">
    <citation type="submission" date="2018-06" db="EMBL/GenBank/DDBJ databases">
        <authorList>
            <consortium name="Pathogen Informatics"/>
            <person name="Doyle S."/>
        </authorList>
    </citation>
    <scope>NUCLEOTIDE SEQUENCE [LARGE SCALE GENOMIC DNA]</scope>
    <source>
        <strain evidence="3 4">NCTC11967</strain>
    </source>
</reference>
<dbReference type="PROSITE" id="PS51340">
    <property type="entry name" value="MOSC"/>
    <property type="match status" value="1"/>
</dbReference>
<dbReference type="InterPro" id="IPR036010">
    <property type="entry name" value="2Fe-2S_ferredoxin-like_sf"/>
</dbReference>
<protein>
    <submittedName>
        <fullName evidence="3">2Fe-2S ferredoxin YfaE</fullName>
    </submittedName>
</protein>
<dbReference type="GO" id="GO:0051537">
    <property type="term" value="F:2 iron, 2 sulfur cluster binding"/>
    <property type="evidence" value="ECO:0007669"/>
    <property type="project" value="InterPro"/>
</dbReference>
<dbReference type="PANTHER" id="PTHR14237:SF19">
    <property type="entry name" value="MITOCHONDRIAL AMIDOXIME REDUCING COMPONENT 1"/>
    <property type="match status" value="1"/>
</dbReference>
<dbReference type="InterPro" id="IPR005303">
    <property type="entry name" value="MOCOS_middle"/>
</dbReference>
<evidence type="ECO:0000259" key="1">
    <source>
        <dbReference type="PROSITE" id="PS51085"/>
    </source>
</evidence>
<dbReference type="Pfam" id="PF03476">
    <property type="entry name" value="MOSC_N"/>
    <property type="match status" value="1"/>
</dbReference>
<gene>
    <name evidence="3" type="primary">ycbX</name>
    <name evidence="3" type="ORF">NCTC11967_00385</name>
</gene>
<feature type="domain" description="2Fe-2S ferredoxin-type" evidence="1">
    <location>
        <begin position="279"/>
        <end position="372"/>
    </location>
</feature>
<dbReference type="InterPro" id="IPR011037">
    <property type="entry name" value="Pyrv_Knase-like_insert_dom_sf"/>
</dbReference>
<dbReference type="PANTHER" id="PTHR14237">
    <property type="entry name" value="MOLYBDOPTERIN COFACTOR SULFURASE MOSC"/>
    <property type="match status" value="1"/>
</dbReference>
<dbReference type="PROSITE" id="PS51085">
    <property type="entry name" value="2FE2S_FER_2"/>
    <property type="match status" value="1"/>
</dbReference>
<organism evidence="3 4">
    <name type="scientific">Yokenella regensburgei</name>
    <dbReference type="NCBI Taxonomy" id="158877"/>
    <lineage>
        <taxon>Bacteria</taxon>
        <taxon>Pseudomonadati</taxon>
        <taxon>Pseudomonadota</taxon>
        <taxon>Gammaproteobacteria</taxon>
        <taxon>Enterobacterales</taxon>
        <taxon>Enterobacteriaceae</taxon>
        <taxon>Yokenella</taxon>
    </lineage>
</organism>
<dbReference type="SUPFAM" id="SSF141673">
    <property type="entry name" value="MOSC N-terminal domain-like"/>
    <property type="match status" value="1"/>
</dbReference>
<dbReference type="GO" id="GO:0030170">
    <property type="term" value="F:pyridoxal phosphate binding"/>
    <property type="evidence" value="ECO:0007669"/>
    <property type="project" value="InterPro"/>
</dbReference>
<dbReference type="SUPFAM" id="SSF50800">
    <property type="entry name" value="PK beta-barrel domain-like"/>
    <property type="match status" value="1"/>
</dbReference>
<dbReference type="InterPro" id="IPR012675">
    <property type="entry name" value="Beta-grasp_dom_sf"/>
</dbReference>
<dbReference type="EMBL" id="UAVL01000001">
    <property type="protein sequence ID" value="SQA60186.1"/>
    <property type="molecule type" value="Genomic_DNA"/>
</dbReference>
<dbReference type="Proteomes" id="UP000251313">
    <property type="component" value="Unassembled WGS sequence"/>
</dbReference>
<dbReference type="Gene3D" id="3.10.20.30">
    <property type="match status" value="1"/>
</dbReference>
<dbReference type="GO" id="GO:0003824">
    <property type="term" value="F:catalytic activity"/>
    <property type="evidence" value="ECO:0007669"/>
    <property type="project" value="InterPro"/>
</dbReference>
<dbReference type="SUPFAM" id="SSF54292">
    <property type="entry name" value="2Fe-2S ferredoxin-like"/>
    <property type="match status" value="1"/>
</dbReference>
<dbReference type="InterPro" id="IPR006058">
    <property type="entry name" value="2Fe2S_fd_BS"/>
</dbReference>
<accession>A0AB38FT77</accession>
<dbReference type="InterPro" id="IPR001041">
    <property type="entry name" value="2Fe-2S_ferredoxin-type"/>
</dbReference>
<dbReference type="AlphaFoldDB" id="A0AB38FT77"/>
<dbReference type="Pfam" id="PF03473">
    <property type="entry name" value="MOSC"/>
    <property type="match status" value="1"/>
</dbReference>
<sequence length="372" mass="41092">MVTLSRLFIHPVKSMRGIGLTHAFADISGMAFDRIFMVTEPDGTFITARQFPQMVKFTPAPLHDGLHLTAPDGSSTIIRFADFAPQAQPTEVWGNHFTALIAPEEINHWLSGFFKRDVQLRWVGPELTRRVKKHDTVPLSFADGYPYLLTNEASLRDLQQRCSASVRMEQFRPNLVVTGAKAWDEDTWKVIRIGEVTFDVAKPCSRCIFTTVSPERGQKHPSGEPLSTLQGFRTALDNGDVDFGQNLIARNSGVVRVGDSVEVLATKPARVYGAGKTEASVSVETQPEALVDIEWQGETFSGNNQQILLEQLEQQGIRVPYSCRAGICGSCRITLVEGEVSALKKNAVSEDGTILCCSCVPKTALRLRFHTA</sequence>
<feature type="domain" description="MOSC" evidence="2">
    <location>
        <begin position="120"/>
        <end position="264"/>
    </location>
</feature>
<comment type="caution">
    <text evidence="3">The sequence shown here is derived from an EMBL/GenBank/DDBJ whole genome shotgun (WGS) entry which is preliminary data.</text>
</comment>
<dbReference type="Pfam" id="PF00111">
    <property type="entry name" value="Fer2"/>
    <property type="match status" value="1"/>
</dbReference>
<dbReference type="PROSITE" id="PS00197">
    <property type="entry name" value="2FE2S_FER_1"/>
    <property type="match status" value="1"/>
</dbReference>
<name>A0AB38FT77_9ENTR</name>
<evidence type="ECO:0000313" key="3">
    <source>
        <dbReference type="EMBL" id="SQA60186.1"/>
    </source>
</evidence>
<evidence type="ECO:0000313" key="4">
    <source>
        <dbReference type="Proteomes" id="UP000251313"/>
    </source>
</evidence>
<dbReference type="CDD" id="cd00207">
    <property type="entry name" value="fer2"/>
    <property type="match status" value="1"/>
</dbReference>
<proteinExistence type="predicted"/>
<evidence type="ECO:0000259" key="2">
    <source>
        <dbReference type="PROSITE" id="PS51340"/>
    </source>
</evidence>